<keyword evidence="5 6" id="KW-0456">Lyase</keyword>
<keyword evidence="4 6" id="KW-0520">NAD</keyword>
<keyword evidence="3 6" id="KW-0521">NADP</keyword>
<feature type="binding site" evidence="6">
    <location>
        <position position="132"/>
    </location>
    <ligand>
        <name>(6S)-NADPHX</name>
        <dbReference type="ChEBI" id="CHEBI:64076"/>
    </ligand>
</feature>
<dbReference type="RefSeq" id="WP_141927438.1">
    <property type="nucleotide sequence ID" value="NZ_BAABCI010000015.1"/>
</dbReference>
<dbReference type="PANTHER" id="PTHR12592:SF0">
    <property type="entry name" value="ATP-DEPENDENT (S)-NAD(P)H-HYDRATE DEHYDRATASE"/>
    <property type="match status" value="1"/>
</dbReference>
<feature type="binding site" evidence="6">
    <location>
        <position position="60"/>
    </location>
    <ligand>
        <name>(6S)-NADPHX</name>
        <dbReference type="ChEBI" id="CHEBI:64076"/>
    </ligand>
</feature>
<evidence type="ECO:0000256" key="4">
    <source>
        <dbReference type="ARBA" id="ARBA00023027"/>
    </source>
</evidence>
<keyword evidence="9" id="KW-0418">Kinase</keyword>
<dbReference type="Pfam" id="PF01256">
    <property type="entry name" value="Carb_kinase"/>
    <property type="match status" value="1"/>
</dbReference>
<dbReference type="PROSITE" id="PS51383">
    <property type="entry name" value="YJEF_C_3"/>
    <property type="match status" value="1"/>
</dbReference>
<proteinExistence type="inferred from homology"/>
<dbReference type="InterPro" id="IPR000631">
    <property type="entry name" value="CARKD"/>
</dbReference>
<dbReference type="SUPFAM" id="SSF53613">
    <property type="entry name" value="Ribokinase-like"/>
    <property type="match status" value="1"/>
</dbReference>
<evidence type="ECO:0000256" key="3">
    <source>
        <dbReference type="ARBA" id="ARBA00022857"/>
    </source>
</evidence>
<dbReference type="GO" id="GO:0052855">
    <property type="term" value="F:ADP-dependent NAD(P)H-hydrate dehydratase activity"/>
    <property type="evidence" value="ECO:0007669"/>
    <property type="project" value="UniProtKB-UniRule"/>
</dbReference>
<keyword evidence="2 6" id="KW-0067">ATP-binding</keyword>
<comment type="cofactor">
    <cofactor evidence="6">
        <name>Mg(2+)</name>
        <dbReference type="ChEBI" id="CHEBI:18420"/>
    </cofactor>
</comment>
<protein>
    <recommendedName>
        <fullName evidence="6">ADP-dependent (S)-NAD(P)H-hydrate dehydratase</fullName>
        <ecNumber evidence="6">4.2.1.136</ecNumber>
    </recommendedName>
    <alternativeName>
        <fullName evidence="6">ADP-dependent NAD(P)HX dehydratase</fullName>
    </alternativeName>
</protein>
<name>A0A542ED41_9MICO</name>
<feature type="compositionally biased region" description="Polar residues" evidence="7">
    <location>
        <begin position="1"/>
        <end position="10"/>
    </location>
</feature>
<reference evidence="9 10" key="1">
    <citation type="submission" date="2019-06" db="EMBL/GenBank/DDBJ databases">
        <title>Sequencing the genomes of 1000 actinobacteria strains.</title>
        <authorList>
            <person name="Klenk H.-P."/>
        </authorList>
    </citation>
    <scope>NUCLEOTIDE SEQUENCE [LARGE SCALE GENOMIC DNA]</scope>
    <source>
        <strain evidence="9 10">DSM 19828</strain>
    </source>
</reference>
<feature type="domain" description="YjeF C-terminal" evidence="8">
    <location>
        <begin position="25"/>
        <end position="307"/>
    </location>
</feature>
<dbReference type="InterPro" id="IPR029056">
    <property type="entry name" value="Ribokinase-like"/>
</dbReference>
<gene>
    <name evidence="6" type="primary">nnrD</name>
    <name evidence="9" type="ORF">FB459_0656</name>
</gene>
<comment type="caution">
    <text evidence="6">Lacks conserved residue(s) required for the propagation of feature annotation.</text>
</comment>
<dbReference type="HAMAP" id="MF_01965">
    <property type="entry name" value="NADHX_dehydratase"/>
    <property type="match status" value="1"/>
</dbReference>
<evidence type="ECO:0000256" key="1">
    <source>
        <dbReference type="ARBA" id="ARBA00022741"/>
    </source>
</evidence>
<feature type="binding site" evidence="6">
    <location>
        <position position="247"/>
    </location>
    <ligand>
        <name>AMP</name>
        <dbReference type="ChEBI" id="CHEBI:456215"/>
    </ligand>
</feature>
<evidence type="ECO:0000256" key="7">
    <source>
        <dbReference type="SAM" id="MobiDB-lite"/>
    </source>
</evidence>
<feature type="region of interest" description="Disordered" evidence="7">
    <location>
        <begin position="1"/>
        <end position="23"/>
    </location>
</feature>
<keyword evidence="10" id="KW-1185">Reference proteome</keyword>
<feature type="compositionally biased region" description="Basic and acidic residues" evidence="7">
    <location>
        <begin position="12"/>
        <end position="22"/>
    </location>
</feature>
<dbReference type="CDD" id="cd01171">
    <property type="entry name" value="YXKO-related"/>
    <property type="match status" value="1"/>
</dbReference>
<feature type="binding site" evidence="6">
    <location>
        <position position="248"/>
    </location>
    <ligand>
        <name>(6S)-NADPHX</name>
        <dbReference type="ChEBI" id="CHEBI:64076"/>
    </ligand>
</feature>
<dbReference type="Gene3D" id="3.40.1190.20">
    <property type="match status" value="1"/>
</dbReference>
<evidence type="ECO:0000256" key="6">
    <source>
        <dbReference type="HAMAP-Rule" id="MF_01965"/>
    </source>
</evidence>
<evidence type="ECO:0000256" key="5">
    <source>
        <dbReference type="ARBA" id="ARBA00023239"/>
    </source>
</evidence>
<dbReference type="GO" id="GO:0052856">
    <property type="term" value="F:NAD(P)HX epimerase activity"/>
    <property type="evidence" value="ECO:0007669"/>
    <property type="project" value="TreeGrafter"/>
</dbReference>
<comment type="subunit">
    <text evidence="6">Homotetramer.</text>
</comment>
<accession>A0A542ED41</accession>
<evidence type="ECO:0000313" key="9">
    <source>
        <dbReference type="EMBL" id="TQJ13253.1"/>
    </source>
</evidence>
<comment type="catalytic activity">
    <reaction evidence="6">
        <text>(6S)-NADHX + ADP = AMP + phosphate + NADH + H(+)</text>
        <dbReference type="Rhea" id="RHEA:32223"/>
        <dbReference type="ChEBI" id="CHEBI:15378"/>
        <dbReference type="ChEBI" id="CHEBI:43474"/>
        <dbReference type="ChEBI" id="CHEBI:57945"/>
        <dbReference type="ChEBI" id="CHEBI:64074"/>
        <dbReference type="ChEBI" id="CHEBI:456215"/>
        <dbReference type="ChEBI" id="CHEBI:456216"/>
        <dbReference type="EC" id="4.2.1.136"/>
    </reaction>
</comment>
<dbReference type="Proteomes" id="UP000320806">
    <property type="component" value="Unassembled WGS sequence"/>
</dbReference>
<keyword evidence="1 6" id="KW-0547">Nucleotide-binding</keyword>
<dbReference type="NCBIfam" id="TIGR00196">
    <property type="entry name" value="yjeF_cterm"/>
    <property type="match status" value="1"/>
</dbReference>
<comment type="caution">
    <text evidence="9">The sequence shown here is derived from an EMBL/GenBank/DDBJ whole genome shotgun (WGS) entry which is preliminary data.</text>
</comment>
<evidence type="ECO:0000313" key="10">
    <source>
        <dbReference type="Proteomes" id="UP000320806"/>
    </source>
</evidence>
<dbReference type="GO" id="GO:0016301">
    <property type="term" value="F:kinase activity"/>
    <property type="evidence" value="ECO:0007669"/>
    <property type="project" value="UniProtKB-KW"/>
</dbReference>
<sequence>MTNDAVSQNIPDDARGGSREQPRLITPALLRSWTLPEPSGTKYSRGQVLVVGGDRATPGAAMLAGLSSLRMGAGRLSLAVAASIAAQVAVAVPESGATSLADDSEGAITGEQVEQHLTKDLERADCVLVGPGLGNPAGAGRLLSEIVRLLPDDVPIVLDAFGATVLPDLSTAERDRLSGRLVLTPNRGELAHLLDEDEVDEDRVAEGIIDAAGRYGAAVGCDTWITDGDGLWQVTTGDTGLGTSGSGDVVAGAVAGLLSRGAGLVQSLVWGKYVHAAAGDALAAQFGRVGYLASEIPPQLPLVMRTLRGD</sequence>
<dbReference type="GO" id="GO:0046496">
    <property type="term" value="P:nicotinamide nucleotide metabolic process"/>
    <property type="evidence" value="ECO:0007669"/>
    <property type="project" value="UniProtKB-UniRule"/>
</dbReference>
<dbReference type="EC" id="4.2.1.136" evidence="6"/>
<dbReference type="PANTHER" id="PTHR12592">
    <property type="entry name" value="ATP-DEPENDENT (S)-NAD(P)H-HYDRATE DEHYDRATASE FAMILY MEMBER"/>
    <property type="match status" value="1"/>
</dbReference>
<dbReference type="EMBL" id="VFMO01000001">
    <property type="protein sequence ID" value="TQJ13253.1"/>
    <property type="molecule type" value="Genomic_DNA"/>
</dbReference>
<comment type="function">
    <text evidence="6">Catalyzes the dehydration of the S-form of NAD(P)HX at the expense of ADP, which is converted to AMP. Together with NAD(P)HX epimerase, which catalyzes the epimerization of the S- and R-forms, the enzyme allows the repair of both epimers of NAD(P)HX, a damaged form of NAD(P)H that is a result of enzymatic or heat-dependent hydration.</text>
</comment>
<keyword evidence="9" id="KW-0808">Transferase</keyword>
<dbReference type="GO" id="GO:0110051">
    <property type="term" value="P:metabolite repair"/>
    <property type="evidence" value="ECO:0007669"/>
    <property type="project" value="TreeGrafter"/>
</dbReference>
<dbReference type="GO" id="GO:0005524">
    <property type="term" value="F:ATP binding"/>
    <property type="evidence" value="ECO:0007669"/>
    <property type="project" value="UniProtKB-KW"/>
</dbReference>
<dbReference type="OrthoDB" id="9806925at2"/>
<evidence type="ECO:0000259" key="8">
    <source>
        <dbReference type="PROSITE" id="PS51383"/>
    </source>
</evidence>
<dbReference type="AlphaFoldDB" id="A0A542ED41"/>
<comment type="similarity">
    <text evidence="6">Belongs to the NnrD/CARKD family.</text>
</comment>
<evidence type="ECO:0000256" key="2">
    <source>
        <dbReference type="ARBA" id="ARBA00022840"/>
    </source>
</evidence>
<comment type="catalytic activity">
    <reaction evidence="6">
        <text>(6S)-NADPHX + ADP = AMP + phosphate + NADPH + H(+)</text>
        <dbReference type="Rhea" id="RHEA:32235"/>
        <dbReference type="ChEBI" id="CHEBI:15378"/>
        <dbReference type="ChEBI" id="CHEBI:43474"/>
        <dbReference type="ChEBI" id="CHEBI:57783"/>
        <dbReference type="ChEBI" id="CHEBI:64076"/>
        <dbReference type="ChEBI" id="CHEBI:456215"/>
        <dbReference type="ChEBI" id="CHEBI:456216"/>
        <dbReference type="EC" id="4.2.1.136"/>
    </reaction>
</comment>
<organism evidence="9 10">
    <name type="scientific">Yimella lutea</name>
    <dbReference type="NCBI Taxonomy" id="587872"/>
    <lineage>
        <taxon>Bacteria</taxon>
        <taxon>Bacillati</taxon>
        <taxon>Actinomycetota</taxon>
        <taxon>Actinomycetes</taxon>
        <taxon>Micrococcales</taxon>
        <taxon>Dermacoccaceae</taxon>
        <taxon>Yimella</taxon>
    </lineage>
</organism>